<reference evidence="2" key="2">
    <citation type="submission" date="2018-02" db="EMBL/GenBank/DDBJ databases">
        <authorList>
            <person name="Cohen D.B."/>
            <person name="Kent A.D."/>
        </authorList>
    </citation>
    <scope>NUCLEOTIDE SEQUENCE [LARGE SCALE GENOMIC DNA]</scope>
    <source>
        <strain evidence="2">CCUG 47132</strain>
    </source>
</reference>
<evidence type="ECO:0000313" key="4">
    <source>
        <dbReference type="Proteomes" id="UP000237883"/>
    </source>
</evidence>
<dbReference type="InterPro" id="IPR005149">
    <property type="entry name" value="Tscrpt_reg_PadR_N"/>
</dbReference>
<proteinExistence type="predicted"/>
<dbReference type="SUPFAM" id="SSF46785">
    <property type="entry name" value="Winged helix' DNA-binding domain"/>
    <property type="match status" value="1"/>
</dbReference>
<protein>
    <submittedName>
        <fullName evidence="2">PadR family transcriptional regulator</fullName>
    </submittedName>
</protein>
<name>A0A2S0L5K5_9FIRM</name>
<dbReference type="GeneID" id="78391982"/>
<feature type="domain" description="Transcription regulator PadR N-terminal" evidence="1">
    <location>
        <begin position="16"/>
        <end position="84"/>
    </location>
</feature>
<evidence type="ECO:0000313" key="2">
    <source>
        <dbReference type="EMBL" id="AVM48580.1"/>
    </source>
</evidence>
<dbReference type="OrthoDB" id="9814826at2"/>
<dbReference type="EMBL" id="CP027228">
    <property type="protein sequence ID" value="AVM48580.1"/>
    <property type="molecule type" value="Genomic_DNA"/>
</dbReference>
<dbReference type="Proteomes" id="UP000237883">
    <property type="component" value="Chromosome"/>
</dbReference>
<sequence length="105" mass="12114">MAKKSLEPLTEPMFYILLCFHRSDMCGTEISSYVNDLTDGRVKLGPGTLYSLLSLFQAEDLIKKLPPDGRRISYSITERGEQLYQDEIRRLEACLSDARRCSYER</sequence>
<reference evidence="4" key="1">
    <citation type="submission" date="2018-02" db="EMBL/GenBank/DDBJ databases">
        <authorList>
            <person name="Holder M.E."/>
            <person name="Ajami N.J."/>
            <person name="Petrosino J.F."/>
        </authorList>
    </citation>
    <scope>NUCLEOTIDE SEQUENCE [LARGE SCALE GENOMIC DNA]</scope>
    <source>
        <strain evidence="4">CCUG 47132</strain>
    </source>
</reference>
<dbReference type="Proteomes" id="UP000722050">
    <property type="component" value="Unassembled WGS sequence"/>
</dbReference>
<accession>A0A2S0L5K5</accession>
<dbReference type="PANTHER" id="PTHR33169">
    <property type="entry name" value="PADR-FAMILY TRANSCRIPTIONAL REGULATOR"/>
    <property type="match status" value="1"/>
</dbReference>
<dbReference type="Gene3D" id="1.10.10.10">
    <property type="entry name" value="Winged helix-like DNA-binding domain superfamily/Winged helix DNA-binding domain"/>
    <property type="match status" value="1"/>
</dbReference>
<dbReference type="AlphaFoldDB" id="A0A2S0L5K5"/>
<dbReference type="Pfam" id="PF03551">
    <property type="entry name" value="PadR"/>
    <property type="match status" value="1"/>
</dbReference>
<dbReference type="KEGG" id="mdv:C5Q96_06860"/>
<gene>
    <name evidence="2" type="ORF">C5Q96_06860</name>
    <name evidence="3" type="ORF">HXM71_05680</name>
</gene>
<dbReference type="InterPro" id="IPR036390">
    <property type="entry name" value="WH_DNA-bd_sf"/>
</dbReference>
<dbReference type="PANTHER" id="PTHR33169:SF13">
    <property type="entry name" value="PADR-FAMILY TRANSCRIPTIONAL REGULATOR"/>
    <property type="match status" value="1"/>
</dbReference>
<dbReference type="InterPro" id="IPR036388">
    <property type="entry name" value="WH-like_DNA-bd_sf"/>
</dbReference>
<dbReference type="InterPro" id="IPR052509">
    <property type="entry name" value="Metal_resp_DNA-bind_regulator"/>
</dbReference>
<reference evidence="3" key="3">
    <citation type="submission" date="2020-04" db="EMBL/GenBank/DDBJ databases">
        <title>Deep metagenomics examines the oral microbiome during advanced dental caries in children, revealing novel taxa and co-occurrences with host molecules.</title>
        <authorList>
            <person name="Baker J.L."/>
            <person name="Morton J.T."/>
            <person name="Dinis M."/>
            <person name="Alvarez R."/>
            <person name="Tran N.C."/>
            <person name="Knight R."/>
            <person name="Edlund A."/>
        </authorList>
    </citation>
    <scope>NUCLEOTIDE SEQUENCE</scope>
    <source>
        <strain evidence="3">JCVI_24_bin.8</strain>
    </source>
</reference>
<dbReference type="RefSeq" id="WP_106057635.1">
    <property type="nucleotide sequence ID" value="NZ_CAURSC010000001.1"/>
</dbReference>
<dbReference type="EMBL" id="JABZQH010000204">
    <property type="protein sequence ID" value="MBF1352589.1"/>
    <property type="molecule type" value="Genomic_DNA"/>
</dbReference>
<keyword evidence="4" id="KW-1185">Reference proteome</keyword>
<evidence type="ECO:0000259" key="1">
    <source>
        <dbReference type="Pfam" id="PF03551"/>
    </source>
</evidence>
<organism evidence="2 4">
    <name type="scientific">Mogibacterium diversum</name>
    <dbReference type="NCBI Taxonomy" id="114527"/>
    <lineage>
        <taxon>Bacteria</taxon>
        <taxon>Bacillati</taxon>
        <taxon>Bacillota</taxon>
        <taxon>Clostridia</taxon>
        <taxon>Peptostreptococcales</taxon>
        <taxon>Anaerovoracaceae</taxon>
        <taxon>Mogibacterium</taxon>
    </lineage>
</organism>
<evidence type="ECO:0000313" key="3">
    <source>
        <dbReference type="EMBL" id="MBF1352589.1"/>
    </source>
</evidence>